<organism evidence="2 3">
    <name type="scientific">Glossina brevipalpis</name>
    <dbReference type="NCBI Taxonomy" id="37001"/>
    <lineage>
        <taxon>Eukaryota</taxon>
        <taxon>Metazoa</taxon>
        <taxon>Ecdysozoa</taxon>
        <taxon>Arthropoda</taxon>
        <taxon>Hexapoda</taxon>
        <taxon>Insecta</taxon>
        <taxon>Pterygota</taxon>
        <taxon>Neoptera</taxon>
        <taxon>Endopterygota</taxon>
        <taxon>Diptera</taxon>
        <taxon>Brachycera</taxon>
        <taxon>Muscomorpha</taxon>
        <taxon>Hippoboscoidea</taxon>
        <taxon>Glossinidae</taxon>
        <taxon>Glossina</taxon>
    </lineage>
</organism>
<dbReference type="Proteomes" id="UP000091820">
    <property type="component" value="Unassembled WGS sequence"/>
</dbReference>
<protein>
    <submittedName>
        <fullName evidence="2">Uncharacterized protein</fullName>
    </submittedName>
</protein>
<dbReference type="EnsemblMetazoa" id="GBRI044969-RA">
    <property type="protein sequence ID" value="GBRI044969-PA"/>
    <property type="gene ID" value="GBRI044969"/>
</dbReference>
<evidence type="ECO:0000313" key="2">
    <source>
        <dbReference type="EnsemblMetazoa" id="GBRI044969-PA"/>
    </source>
</evidence>
<dbReference type="VEuPathDB" id="VectorBase:GBRI044969"/>
<reference evidence="2" key="2">
    <citation type="submission" date="2020-05" db="UniProtKB">
        <authorList>
            <consortium name="EnsemblMetazoa"/>
        </authorList>
    </citation>
    <scope>IDENTIFICATION</scope>
    <source>
        <strain evidence="2">IAEA</strain>
    </source>
</reference>
<sequence>MIDSNFDFSAKNLHNCKMCSAVKCLSSISLAAAVSGCSIILPSIVSMRRFSIFNSLRCFINLYIIPIDRNFFKNIFIFLL</sequence>
<evidence type="ECO:0000313" key="3">
    <source>
        <dbReference type="Proteomes" id="UP000091820"/>
    </source>
</evidence>
<reference evidence="3" key="1">
    <citation type="submission" date="2014-03" db="EMBL/GenBank/DDBJ databases">
        <authorList>
            <person name="Aksoy S."/>
            <person name="Warren W."/>
            <person name="Wilson R.K."/>
        </authorList>
    </citation>
    <scope>NUCLEOTIDE SEQUENCE [LARGE SCALE GENOMIC DNA]</scope>
    <source>
        <strain evidence="3">IAEA</strain>
    </source>
</reference>
<keyword evidence="1" id="KW-0812">Transmembrane</keyword>
<proteinExistence type="predicted"/>
<accession>A0A1A9X5J1</accession>
<keyword evidence="3" id="KW-1185">Reference proteome</keyword>
<keyword evidence="1" id="KW-0472">Membrane</keyword>
<name>A0A1A9X5J1_9MUSC</name>
<keyword evidence="1" id="KW-1133">Transmembrane helix</keyword>
<evidence type="ECO:0000256" key="1">
    <source>
        <dbReference type="SAM" id="Phobius"/>
    </source>
</evidence>
<feature type="transmembrane region" description="Helical" evidence="1">
    <location>
        <begin position="20"/>
        <end position="41"/>
    </location>
</feature>
<dbReference type="AlphaFoldDB" id="A0A1A9X5J1"/>